<reference evidence="3" key="1">
    <citation type="journal article" date="2021" name="Nat. Commun.">
        <title>Genetic determinants of endophytism in the Arabidopsis root mycobiome.</title>
        <authorList>
            <person name="Mesny F."/>
            <person name="Miyauchi S."/>
            <person name="Thiergart T."/>
            <person name="Pickel B."/>
            <person name="Atanasova L."/>
            <person name="Karlsson M."/>
            <person name="Huettel B."/>
            <person name="Barry K.W."/>
            <person name="Haridas S."/>
            <person name="Chen C."/>
            <person name="Bauer D."/>
            <person name="Andreopoulos W."/>
            <person name="Pangilinan J."/>
            <person name="LaButti K."/>
            <person name="Riley R."/>
            <person name="Lipzen A."/>
            <person name="Clum A."/>
            <person name="Drula E."/>
            <person name="Henrissat B."/>
            <person name="Kohler A."/>
            <person name="Grigoriev I.V."/>
            <person name="Martin F.M."/>
            <person name="Hacquard S."/>
        </authorList>
    </citation>
    <scope>NUCLEOTIDE SEQUENCE</scope>
    <source>
        <strain evidence="3">MPI-SDFR-AT-0073</strain>
    </source>
</reference>
<keyword evidence="1" id="KW-0732">Signal</keyword>
<dbReference type="Pfam" id="PF14479">
    <property type="entry name" value="HeLo"/>
    <property type="match status" value="1"/>
</dbReference>
<feature type="signal peptide" evidence="1">
    <location>
        <begin position="1"/>
        <end position="24"/>
    </location>
</feature>
<dbReference type="InterPro" id="IPR016135">
    <property type="entry name" value="UBQ-conjugating_enzyme/RWD"/>
</dbReference>
<proteinExistence type="predicted"/>
<dbReference type="Proteomes" id="UP000758603">
    <property type="component" value="Unassembled WGS sequence"/>
</dbReference>
<keyword evidence="4" id="KW-1185">Reference proteome</keyword>
<feature type="chain" id="PRO_5040180128" description="UBC core domain-containing protein" evidence="1">
    <location>
        <begin position="25"/>
        <end position="782"/>
    </location>
</feature>
<dbReference type="InterPro" id="IPR000608">
    <property type="entry name" value="UBC"/>
</dbReference>
<dbReference type="Gene3D" id="1.20.120.1020">
    <property type="entry name" value="Prion-inhibition and propagation, HeLo domain"/>
    <property type="match status" value="1"/>
</dbReference>
<comment type="caution">
    <text evidence="3">The sequence shown here is derived from an EMBL/GenBank/DDBJ whole genome shotgun (WGS) entry which is preliminary data.</text>
</comment>
<dbReference type="OrthoDB" id="5239386at2759"/>
<dbReference type="Gene3D" id="3.10.110.10">
    <property type="entry name" value="Ubiquitin Conjugating Enzyme"/>
    <property type="match status" value="1"/>
</dbReference>
<evidence type="ECO:0000259" key="2">
    <source>
        <dbReference type="PROSITE" id="PS50127"/>
    </source>
</evidence>
<organism evidence="3 4">
    <name type="scientific">Truncatella angustata</name>
    <dbReference type="NCBI Taxonomy" id="152316"/>
    <lineage>
        <taxon>Eukaryota</taxon>
        <taxon>Fungi</taxon>
        <taxon>Dikarya</taxon>
        <taxon>Ascomycota</taxon>
        <taxon>Pezizomycotina</taxon>
        <taxon>Sordariomycetes</taxon>
        <taxon>Xylariomycetidae</taxon>
        <taxon>Amphisphaeriales</taxon>
        <taxon>Sporocadaceae</taxon>
        <taxon>Truncatella</taxon>
    </lineage>
</organism>
<name>A0A9P8UBU1_9PEZI</name>
<dbReference type="SMART" id="SM00212">
    <property type="entry name" value="UBCc"/>
    <property type="match status" value="1"/>
</dbReference>
<dbReference type="RefSeq" id="XP_045953046.1">
    <property type="nucleotide sequence ID" value="XM_046103805.1"/>
</dbReference>
<dbReference type="PROSITE" id="PS50127">
    <property type="entry name" value="UBC_2"/>
    <property type="match status" value="1"/>
</dbReference>
<dbReference type="Pfam" id="PF00179">
    <property type="entry name" value="UQ_con"/>
    <property type="match status" value="1"/>
</dbReference>
<accession>A0A9P8UBU1</accession>
<dbReference type="InterPro" id="IPR038305">
    <property type="entry name" value="HeLo_sf"/>
</dbReference>
<dbReference type="EMBL" id="JAGPXC010000009">
    <property type="protein sequence ID" value="KAH6646532.1"/>
    <property type="molecule type" value="Genomic_DNA"/>
</dbReference>
<protein>
    <recommendedName>
        <fullName evidence="2">UBC core domain-containing protein</fullName>
    </recommendedName>
</protein>
<evidence type="ECO:0000256" key="1">
    <source>
        <dbReference type="SAM" id="SignalP"/>
    </source>
</evidence>
<gene>
    <name evidence="3" type="ORF">BKA67DRAFT_579921</name>
</gene>
<feature type="domain" description="UBC core" evidence="2">
    <location>
        <begin position="625"/>
        <end position="774"/>
    </location>
</feature>
<sequence>MAEPIGTALGALGLAGLLSVCLDCFNLIDDAVSVGRDFMVSECQFSAYRIRLYAWGKACGFLENDGYDRRLDQLSWRQHVQKQLNCISLLFLDAAKLIKRYELIERYQHHAYWIPPIGSSDTLEEGLYEFIKRQKQTKRQAGVWRALQWAVKDKKAFQELNGQLKECIEALELVCKNLDLFEMQKSAVQYEVDNGSDISALSNMISSSRMVKEPDIVSEASSQRLALRGVGSIIEKLTLSGRSPHRESSDYTFHTAASRSVLTPSGQNSSELSSDNQFEQTAIAELQKDYILGNLVTQLISADLEILTIFVSLEASTIQRADTVLKNVSKTLRCQPTICGVLHAASKWNFPSFDYGLLENMLARLGHPLVQASSHLELPAGGIVDQMHAFADAIDAEMVNLRLRLHNLTRRDVTAEQLFNTLDDSLERVYTSVHRGGRESPWCSNLATGQLLLSSVVSELHSEPTQLDLFLKNEIYDGLRILGITLSSERQIITKIPGSSEHTGGMLASLEAPHLRHPQAPSTSRDFFAYLLSTIDYSVLSDHRHYYGIIIKLLNLITITVVWSGISARLVERRKEVERGTLEAKAKFVRDVNPFSLTPKLDDSGWGNRLAKLQPAVNFNQLIPSSHRYIKRIYGDLKGVNEHRFMTVLSIGQSALQPIMVAFEGSPQSPYKKGIFHLEIVLGADYPRVPPNLRLLTKIYHPNIGTTGKMCLSYLEPSGWPAALPMWALVLSIIALMDQPDIGDPLVPEIAAIYLRDIHQYYKNAQMYTEKYAKLDQLFSYG</sequence>
<dbReference type="AlphaFoldDB" id="A0A9P8UBU1"/>
<evidence type="ECO:0000313" key="3">
    <source>
        <dbReference type="EMBL" id="KAH6646532.1"/>
    </source>
</evidence>
<dbReference type="InterPro" id="IPR029498">
    <property type="entry name" value="HeLo_dom"/>
</dbReference>
<dbReference type="SUPFAM" id="SSF54495">
    <property type="entry name" value="UBC-like"/>
    <property type="match status" value="1"/>
</dbReference>
<dbReference type="GeneID" id="70132696"/>
<dbReference type="PANTHER" id="PTHR24068">
    <property type="entry name" value="UBIQUITIN-CONJUGATING ENZYME E2"/>
    <property type="match status" value="1"/>
</dbReference>
<evidence type="ECO:0000313" key="4">
    <source>
        <dbReference type="Proteomes" id="UP000758603"/>
    </source>
</evidence>